<keyword evidence="2" id="KW-0378">Hydrolase</keyword>
<reference evidence="2 3" key="1">
    <citation type="journal article" date="2017" name="Mol. Plant">
        <title>The Genome of Medicinal Plant Macleaya cordata Provides New Insights into Benzylisoquinoline Alkaloids Metabolism.</title>
        <authorList>
            <person name="Liu X."/>
            <person name="Liu Y."/>
            <person name="Huang P."/>
            <person name="Ma Y."/>
            <person name="Qing Z."/>
            <person name="Tang Q."/>
            <person name="Cao H."/>
            <person name="Cheng P."/>
            <person name="Zheng Y."/>
            <person name="Yuan Z."/>
            <person name="Zhou Y."/>
            <person name="Liu J."/>
            <person name="Tang Z."/>
            <person name="Zhuo Y."/>
            <person name="Zhang Y."/>
            <person name="Yu L."/>
            <person name="Huang J."/>
            <person name="Yang P."/>
            <person name="Peng Q."/>
            <person name="Zhang J."/>
            <person name="Jiang W."/>
            <person name="Zhang Z."/>
            <person name="Lin K."/>
            <person name="Ro D.K."/>
            <person name="Chen X."/>
            <person name="Xiong X."/>
            <person name="Shang Y."/>
            <person name="Huang S."/>
            <person name="Zeng J."/>
        </authorList>
    </citation>
    <scope>NUCLEOTIDE SEQUENCE [LARGE SCALE GENOMIC DNA]</scope>
    <source>
        <strain evidence="3">cv. BLH2017</strain>
        <tissue evidence="2">Root</tissue>
    </source>
</reference>
<dbReference type="InterPro" id="IPR029058">
    <property type="entry name" value="AB_hydrolase_fold"/>
</dbReference>
<dbReference type="SUPFAM" id="SSF53474">
    <property type="entry name" value="alpha/beta-Hydrolases"/>
    <property type="match status" value="1"/>
</dbReference>
<organism evidence="2 3">
    <name type="scientific">Macleaya cordata</name>
    <name type="common">Five-seeded plume-poppy</name>
    <name type="synonym">Bocconia cordata</name>
    <dbReference type="NCBI Taxonomy" id="56857"/>
    <lineage>
        <taxon>Eukaryota</taxon>
        <taxon>Viridiplantae</taxon>
        <taxon>Streptophyta</taxon>
        <taxon>Embryophyta</taxon>
        <taxon>Tracheophyta</taxon>
        <taxon>Spermatophyta</taxon>
        <taxon>Magnoliopsida</taxon>
        <taxon>Ranunculales</taxon>
        <taxon>Papaveraceae</taxon>
        <taxon>Papaveroideae</taxon>
        <taxon>Macleaya</taxon>
    </lineage>
</organism>
<dbReference type="Pfam" id="PF07859">
    <property type="entry name" value="Abhydrolase_3"/>
    <property type="match status" value="1"/>
</dbReference>
<proteinExistence type="predicted"/>
<dbReference type="InterPro" id="IPR013094">
    <property type="entry name" value="AB_hydrolase_3"/>
</dbReference>
<protein>
    <submittedName>
        <fullName evidence="2">Alpha/beta hydrolase fold-3</fullName>
    </submittedName>
</protein>
<gene>
    <name evidence="2" type="ORF">BVC80_1825g17</name>
</gene>
<evidence type="ECO:0000313" key="2">
    <source>
        <dbReference type="EMBL" id="OVA15783.1"/>
    </source>
</evidence>
<keyword evidence="3" id="KW-1185">Reference proteome</keyword>
<comment type="caution">
    <text evidence="2">The sequence shown here is derived from an EMBL/GenBank/DDBJ whole genome shotgun (WGS) entry which is preliminary data.</text>
</comment>
<dbReference type="OrthoDB" id="408631at2759"/>
<dbReference type="InParanoid" id="A0A200QZ74"/>
<accession>A0A200QZ74</accession>
<feature type="domain" description="Alpha/beta hydrolase fold-3" evidence="1">
    <location>
        <begin position="4"/>
        <end position="70"/>
    </location>
</feature>
<evidence type="ECO:0000313" key="3">
    <source>
        <dbReference type="Proteomes" id="UP000195402"/>
    </source>
</evidence>
<dbReference type="PANTHER" id="PTHR23024:SF577">
    <property type="entry name" value="CARBOXYLESTERASE 2-RELATED"/>
    <property type="match status" value="1"/>
</dbReference>
<dbReference type="PROSITE" id="PS51257">
    <property type="entry name" value="PROKAR_LIPOPROTEIN"/>
    <property type="match status" value="1"/>
</dbReference>
<dbReference type="PANTHER" id="PTHR23024">
    <property type="entry name" value="ARYLACETAMIDE DEACETYLASE"/>
    <property type="match status" value="1"/>
</dbReference>
<evidence type="ECO:0000259" key="1">
    <source>
        <dbReference type="Pfam" id="PF07859"/>
    </source>
</evidence>
<dbReference type="InterPro" id="IPR050466">
    <property type="entry name" value="Carboxylest/Gibb_receptor"/>
</dbReference>
<dbReference type="STRING" id="56857.A0A200QZ74"/>
<name>A0A200QZ74_MACCD</name>
<dbReference type="AlphaFoldDB" id="A0A200QZ74"/>
<dbReference type="Proteomes" id="UP000195402">
    <property type="component" value="Unassembled WGS sequence"/>
</dbReference>
<dbReference type="OMA" id="SNDPRCN"/>
<dbReference type="GO" id="GO:0016787">
    <property type="term" value="F:hydrolase activity"/>
    <property type="evidence" value="ECO:0007669"/>
    <property type="project" value="UniProtKB-KW"/>
</dbReference>
<sequence length="82" mass="8991">MGSNDPRCNPAAVGAPSLSGLGCAWVLVCVTGEDGLRDRGVLYYETLGRSGWDGDKMEIMETKGKGHIFHLFDPNRCYLFHT</sequence>
<dbReference type="Gene3D" id="3.40.50.1820">
    <property type="entry name" value="alpha/beta hydrolase"/>
    <property type="match status" value="1"/>
</dbReference>
<dbReference type="EMBL" id="MVGT01000732">
    <property type="protein sequence ID" value="OVA15783.1"/>
    <property type="molecule type" value="Genomic_DNA"/>
</dbReference>